<dbReference type="SUPFAM" id="SSF47598">
    <property type="entry name" value="Ribbon-helix-helix"/>
    <property type="match status" value="1"/>
</dbReference>
<gene>
    <name evidence="3" type="ORF">EDC16_106121</name>
    <name evidence="4" type="ORF">FHQ21_00830</name>
</gene>
<dbReference type="PANTHER" id="PTHR35401:SF2">
    <property type="entry name" value="ABC-TYPE TRANSPORT SYSTEM"/>
    <property type="match status" value="1"/>
</dbReference>
<sequence length="89" mass="9858">MHTTATPRITARIDQDTQSLLLQAAKLAGITSINSFVVNAAVEKAKEILQAENLIKLNRESSLKLLSALDNPDMENQKLMQAFEEHLGR</sequence>
<accession>A0A4R3Y7N5</accession>
<dbReference type="Gene3D" id="1.20.5.780">
    <property type="entry name" value="Single helix bin"/>
    <property type="match status" value="1"/>
</dbReference>
<reference evidence="4 6" key="2">
    <citation type="submission" date="2019-05" db="EMBL/GenBank/DDBJ databases">
        <title>Pasteurellaceae isolates from reptiles.</title>
        <authorList>
            <person name="Bojesen A.M."/>
            <person name="Lund E."/>
        </authorList>
    </citation>
    <scope>NUCLEOTIDE SEQUENCE [LARGE SCALE GENOMIC DNA]</scope>
    <source>
        <strain evidence="4 6">ELNT2x</strain>
    </source>
</reference>
<keyword evidence="1" id="KW-1277">Toxin-antitoxin system</keyword>
<dbReference type="Proteomes" id="UP000305526">
    <property type="component" value="Unassembled WGS sequence"/>
</dbReference>
<evidence type="ECO:0000256" key="1">
    <source>
        <dbReference type="ARBA" id="ARBA00022649"/>
    </source>
</evidence>
<dbReference type="AlphaFoldDB" id="A0A4R3Y7N5"/>
<evidence type="ECO:0000313" key="3">
    <source>
        <dbReference type="EMBL" id="TCV86564.1"/>
    </source>
</evidence>
<name>A0A4R3Y7N5_9PAST</name>
<keyword evidence="6" id="KW-1185">Reference proteome</keyword>
<dbReference type="InterPro" id="IPR010985">
    <property type="entry name" value="Ribbon_hlx_hlx"/>
</dbReference>
<evidence type="ECO:0000313" key="5">
    <source>
        <dbReference type="Proteomes" id="UP000294619"/>
    </source>
</evidence>
<dbReference type="PANTHER" id="PTHR35401">
    <property type="entry name" value="COPG FAMILY HELIX-TURN-HELIX PROTEIN-RELATED-RELATED"/>
    <property type="match status" value="1"/>
</dbReference>
<evidence type="ECO:0000256" key="2">
    <source>
        <dbReference type="ARBA" id="ARBA00049988"/>
    </source>
</evidence>
<comment type="similarity">
    <text evidence="2">Belongs to the TacA antitoxin family.</text>
</comment>
<evidence type="ECO:0000313" key="4">
    <source>
        <dbReference type="EMBL" id="TNG93555.1"/>
    </source>
</evidence>
<evidence type="ECO:0000313" key="6">
    <source>
        <dbReference type="Proteomes" id="UP000305526"/>
    </source>
</evidence>
<dbReference type="EMBL" id="SMCP01000006">
    <property type="protein sequence ID" value="TCV86564.1"/>
    <property type="molecule type" value="Genomic_DNA"/>
</dbReference>
<dbReference type="InterPro" id="IPR014795">
    <property type="entry name" value="TacA_1-like"/>
</dbReference>
<dbReference type="GO" id="GO:0006355">
    <property type="term" value="P:regulation of DNA-templated transcription"/>
    <property type="evidence" value="ECO:0007669"/>
    <property type="project" value="InterPro"/>
</dbReference>
<dbReference type="RefSeq" id="WP_132967127.1">
    <property type="nucleotide sequence ID" value="NZ_LEKL01000030.1"/>
</dbReference>
<organism evidence="3 5">
    <name type="scientific">Testudinibacter aquarius</name>
    <dbReference type="NCBI Taxonomy" id="1524974"/>
    <lineage>
        <taxon>Bacteria</taxon>
        <taxon>Pseudomonadati</taxon>
        <taxon>Pseudomonadota</taxon>
        <taxon>Gammaproteobacteria</taxon>
        <taxon>Pasteurellales</taxon>
        <taxon>Pasteurellaceae</taxon>
        <taxon>Testudinibacter</taxon>
    </lineage>
</organism>
<dbReference type="Pfam" id="PF08681">
    <property type="entry name" value="TacA1"/>
    <property type="match status" value="1"/>
</dbReference>
<dbReference type="EMBL" id="VDGV01000006">
    <property type="protein sequence ID" value="TNG93555.1"/>
    <property type="molecule type" value="Genomic_DNA"/>
</dbReference>
<reference evidence="3 5" key="1">
    <citation type="submission" date="2019-03" db="EMBL/GenBank/DDBJ databases">
        <title>Genomic Encyclopedia of Type Strains, Phase IV (KMG-IV): sequencing the most valuable type-strain genomes for metagenomic binning, comparative biology and taxonomic classification.</title>
        <authorList>
            <person name="Goeker M."/>
        </authorList>
    </citation>
    <scope>NUCLEOTIDE SEQUENCE [LARGE SCALE GENOMIC DNA]</scope>
    <source>
        <strain evidence="3 5">DSM 28140</strain>
    </source>
</reference>
<proteinExistence type="inferred from homology"/>
<dbReference type="Proteomes" id="UP000294619">
    <property type="component" value="Unassembled WGS sequence"/>
</dbReference>
<comment type="caution">
    <text evidence="3">The sequence shown here is derived from an EMBL/GenBank/DDBJ whole genome shotgun (WGS) entry which is preliminary data.</text>
</comment>
<protein>
    <submittedName>
        <fullName evidence="4">DUF1778 domain-containing protein</fullName>
    </submittedName>
    <submittedName>
        <fullName evidence="3">Uncharacterized protein (DUF1778 family)</fullName>
    </submittedName>
</protein>